<dbReference type="PANTHER" id="PTHR36766">
    <property type="entry name" value="PLANT BROAD-SPECTRUM MILDEW RESISTANCE PROTEIN RPW8"/>
    <property type="match status" value="1"/>
</dbReference>
<feature type="domain" description="Disease resistance N-terminal" evidence="6">
    <location>
        <begin position="12"/>
        <end position="95"/>
    </location>
</feature>
<dbReference type="InterPro" id="IPR042197">
    <property type="entry name" value="Apaf_helical"/>
</dbReference>
<dbReference type="InterPro" id="IPR058922">
    <property type="entry name" value="WHD_DRP"/>
</dbReference>
<feature type="domain" description="Disease resistance protein winged helix" evidence="7">
    <location>
        <begin position="424"/>
        <end position="496"/>
    </location>
</feature>
<evidence type="ECO:0000259" key="6">
    <source>
        <dbReference type="Pfam" id="PF18052"/>
    </source>
</evidence>
<keyword evidence="2" id="KW-0547">Nucleotide-binding</keyword>
<keyword evidence="1" id="KW-0677">Repeat</keyword>
<proteinExistence type="predicted"/>
<dbReference type="InterPro" id="IPR032675">
    <property type="entry name" value="LRR_dom_sf"/>
</dbReference>
<evidence type="ECO:0000256" key="1">
    <source>
        <dbReference type="ARBA" id="ARBA00022737"/>
    </source>
</evidence>
<dbReference type="PRINTS" id="PR00364">
    <property type="entry name" value="DISEASERSIST"/>
</dbReference>
<dbReference type="Gene3D" id="1.20.5.4130">
    <property type="match status" value="1"/>
</dbReference>
<keyword evidence="10" id="KW-1185">Reference proteome</keyword>
<dbReference type="Pfam" id="PF00931">
    <property type="entry name" value="NB-ARC"/>
    <property type="match status" value="1"/>
</dbReference>
<evidence type="ECO:0000256" key="2">
    <source>
        <dbReference type="ARBA" id="ARBA00022741"/>
    </source>
</evidence>
<dbReference type="Proteomes" id="UP000467840">
    <property type="component" value="Chromosome 10"/>
</dbReference>
<dbReference type="Pfam" id="PF23559">
    <property type="entry name" value="WHD_DRP"/>
    <property type="match status" value="1"/>
</dbReference>
<dbReference type="Pfam" id="PF18052">
    <property type="entry name" value="Rx_N"/>
    <property type="match status" value="1"/>
</dbReference>
<feature type="domain" description="Disease resistance R13L4/SHOC-2-like LRR" evidence="8">
    <location>
        <begin position="540"/>
        <end position="805"/>
    </location>
</feature>
<evidence type="ECO:0000256" key="4">
    <source>
        <dbReference type="ARBA" id="ARBA00022840"/>
    </source>
</evidence>
<reference evidence="9 10" key="1">
    <citation type="journal article" date="2020" name="Mol. Plant">
        <title>The Chromosome-Based Rubber Tree Genome Provides New Insights into Spurge Genome Evolution and Rubber Biosynthesis.</title>
        <authorList>
            <person name="Liu J."/>
            <person name="Shi C."/>
            <person name="Shi C.C."/>
            <person name="Li W."/>
            <person name="Zhang Q.J."/>
            <person name="Zhang Y."/>
            <person name="Li K."/>
            <person name="Lu H.F."/>
            <person name="Shi C."/>
            <person name="Zhu S.T."/>
            <person name="Xiao Z.Y."/>
            <person name="Nan H."/>
            <person name="Yue Y."/>
            <person name="Zhu X.G."/>
            <person name="Wu Y."/>
            <person name="Hong X.N."/>
            <person name="Fan G.Y."/>
            <person name="Tong Y."/>
            <person name="Zhang D."/>
            <person name="Mao C.L."/>
            <person name="Liu Y.L."/>
            <person name="Hao S.J."/>
            <person name="Liu W.Q."/>
            <person name="Lv M.Q."/>
            <person name="Zhang H.B."/>
            <person name="Liu Y."/>
            <person name="Hu-Tang G.R."/>
            <person name="Wang J.P."/>
            <person name="Wang J.H."/>
            <person name="Sun Y.H."/>
            <person name="Ni S.B."/>
            <person name="Chen W.B."/>
            <person name="Zhang X.C."/>
            <person name="Jiao Y.N."/>
            <person name="Eichler E.E."/>
            <person name="Li G.H."/>
            <person name="Liu X."/>
            <person name="Gao L.Z."/>
        </authorList>
    </citation>
    <scope>NUCLEOTIDE SEQUENCE [LARGE SCALE GENOMIC DNA]</scope>
    <source>
        <strain evidence="10">cv. GT1</strain>
        <tissue evidence="9">Leaf</tissue>
    </source>
</reference>
<evidence type="ECO:0000259" key="8">
    <source>
        <dbReference type="Pfam" id="PF23598"/>
    </source>
</evidence>
<keyword evidence="3" id="KW-0611">Plant defense</keyword>
<dbReference type="Gene3D" id="1.10.10.10">
    <property type="entry name" value="Winged helix-like DNA-binding domain superfamily/Winged helix DNA-binding domain"/>
    <property type="match status" value="1"/>
</dbReference>
<dbReference type="InterPro" id="IPR041118">
    <property type="entry name" value="Rx_N"/>
</dbReference>
<dbReference type="EMBL" id="JAAGAX010000003">
    <property type="protein sequence ID" value="KAF2319626.1"/>
    <property type="molecule type" value="Genomic_DNA"/>
</dbReference>
<dbReference type="GO" id="GO:0006952">
    <property type="term" value="P:defense response"/>
    <property type="evidence" value="ECO:0007669"/>
    <property type="project" value="UniProtKB-KW"/>
</dbReference>
<dbReference type="FunFam" id="1.10.10.10:FF:000322">
    <property type="entry name" value="Probable disease resistance protein At1g63360"/>
    <property type="match status" value="1"/>
</dbReference>
<dbReference type="Gene3D" id="1.10.8.430">
    <property type="entry name" value="Helical domain of apoptotic protease-activating factors"/>
    <property type="match status" value="1"/>
</dbReference>
<dbReference type="GO" id="GO:0005524">
    <property type="term" value="F:ATP binding"/>
    <property type="evidence" value="ECO:0007669"/>
    <property type="project" value="UniProtKB-KW"/>
</dbReference>
<evidence type="ECO:0000259" key="7">
    <source>
        <dbReference type="Pfam" id="PF23559"/>
    </source>
</evidence>
<evidence type="ECO:0000313" key="10">
    <source>
        <dbReference type="Proteomes" id="UP000467840"/>
    </source>
</evidence>
<name>A0A6A6N4Y5_HEVBR</name>
<dbReference type="InterPro" id="IPR055414">
    <property type="entry name" value="LRR_R13L4/SHOC2-like"/>
</dbReference>
<accession>A0A6A6N4Y5</accession>
<evidence type="ECO:0008006" key="11">
    <source>
        <dbReference type="Google" id="ProtNLM"/>
    </source>
</evidence>
<organism evidence="9 10">
    <name type="scientific">Hevea brasiliensis</name>
    <name type="common">Para rubber tree</name>
    <name type="synonym">Siphonia brasiliensis</name>
    <dbReference type="NCBI Taxonomy" id="3981"/>
    <lineage>
        <taxon>Eukaryota</taxon>
        <taxon>Viridiplantae</taxon>
        <taxon>Streptophyta</taxon>
        <taxon>Embryophyta</taxon>
        <taxon>Tracheophyta</taxon>
        <taxon>Spermatophyta</taxon>
        <taxon>Magnoliopsida</taxon>
        <taxon>eudicotyledons</taxon>
        <taxon>Gunneridae</taxon>
        <taxon>Pentapetalae</taxon>
        <taxon>rosids</taxon>
        <taxon>fabids</taxon>
        <taxon>Malpighiales</taxon>
        <taxon>Euphorbiaceae</taxon>
        <taxon>Crotonoideae</taxon>
        <taxon>Micrandreae</taxon>
        <taxon>Hevea</taxon>
    </lineage>
</organism>
<evidence type="ECO:0000313" key="9">
    <source>
        <dbReference type="EMBL" id="KAF2319626.1"/>
    </source>
</evidence>
<dbReference type="InterPro" id="IPR027417">
    <property type="entry name" value="P-loop_NTPase"/>
</dbReference>
<protein>
    <recommendedName>
        <fullName evidence="11">Disease resistance protein RGA3</fullName>
    </recommendedName>
</protein>
<dbReference type="FunFam" id="3.40.50.300:FF:001091">
    <property type="entry name" value="Probable disease resistance protein At1g61300"/>
    <property type="match status" value="1"/>
</dbReference>
<feature type="domain" description="NB-ARC" evidence="5">
    <location>
        <begin position="169"/>
        <end position="339"/>
    </location>
</feature>
<gene>
    <name evidence="9" type="ORF">GH714_017683</name>
</gene>
<dbReference type="Gene3D" id="3.40.50.300">
    <property type="entry name" value="P-loop containing nucleotide triphosphate hydrolases"/>
    <property type="match status" value="1"/>
</dbReference>
<dbReference type="SUPFAM" id="SSF52058">
    <property type="entry name" value="L domain-like"/>
    <property type="match status" value="1"/>
</dbReference>
<evidence type="ECO:0000256" key="3">
    <source>
        <dbReference type="ARBA" id="ARBA00022821"/>
    </source>
</evidence>
<dbReference type="Pfam" id="PF23598">
    <property type="entry name" value="LRR_14"/>
    <property type="match status" value="1"/>
</dbReference>
<dbReference type="Gene3D" id="3.80.10.10">
    <property type="entry name" value="Ribonuclease Inhibitor"/>
    <property type="match status" value="1"/>
</dbReference>
<dbReference type="InterPro" id="IPR002182">
    <property type="entry name" value="NB-ARC"/>
</dbReference>
<sequence>MAEGVLFDIAGKIIKKLGSRAFCEMGLWWGVRDELMKLEATVSSIHNMLLDAEEQQKQNRQVKGWLEKLQEIVYDADDLVDDFATEALRRQVMTGNRLTKEVTLFFSSSNRLVYGFKMGHKIKAIREKLADIEADRQFRLEVRTGERGYTTMVRDQTVSSVPEVVIGREGDKKAIIELLLASNSKGNVSVLSIVGIGGLGKTTLAQFIFNDERIKNYFELKIWVCVSDPFDVKIIVRKILETATCKKSEDLELEALTSQLGNILNGKRYLLVLDDVWNEDCEKWDNLKKILLGGSSGSKILVTTRSKIVAQISSTEEPYLLEGLSPSKSWSLFLHVALRGQEPKDSKIKKIVEEIVKKCVGVPLAIKTIASLLCYKYSENEWGTFLENELSKVAQNENDILPTLKLSYDHLSSPLKHCFAYCALFPKGYKIDVKTLIHLWVAQGFIESSSSTDCADDIGLKYFMELWWRSFFQEVKRDKFENIHFCKMHDLMHDLATSITGIGTTINPVGLSNTRKLRTFLLPHQRFFLETSHEMSIHLNFKKLRAFGVSGFGIKKVPNYIKRLKHLRYLDVSENYEIRTLPNSITNLQNLQVLNVSNCGSLKELPKDIKKMINLSHLYCDGCRSLTHMPPGLGQLTSLRTLTWFVVAKDNSVAKNVGGLTELNSLNNLRGSLEITDLGYVKNGIINPILKDKSLLQSLSLSSDRDDDANVQSEEMAFQNLQPHPNLKELKVYSYRGTRFPSWVSSLTNLVNIKLLYCRCQHLPPLDQIPSLQMLEIWALYDLEYIEIEGQATVFFPSLKYLKLRSCRKLKGWRKKRDDDDDSDDSTTISISELLQFPCLSQFICQCCPTLSWIPQFPFIDDVLQLERVSEQLVKQISQHQLLLLLLLLSSSVVPPLSKLKQLKISDCPRLTSLPQEMRSLASLRELIIERCPLLSKRCANKKGEDWPFISHIPNIEVDDKRIQWEGCYLLEDEEKSYATSEGCGNKKDEDWPFVSHSRNLKLKGKEFQWDGHYVLEDEEKSSTLLSTSAEEFFTLRITTMETVTRRFMQRWNIGYRAKQDMRSFRAAIANSLLFQKR</sequence>
<keyword evidence="4" id="KW-0067">ATP-binding</keyword>
<dbReference type="SUPFAM" id="SSF52540">
    <property type="entry name" value="P-loop containing nucleoside triphosphate hydrolases"/>
    <property type="match status" value="1"/>
</dbReference>
<evidence type="ECO:0000259" key="5">
    <source>
        <dbReference type="Pfam" id="PF00931"/>
    </source>
</evidence>
<dbReference type="PANTHER" id="PTHR36766:SF38">
    <property type="entry name" value="DISEASE RESISTANCE PROTEIN RGA3"/>
    <property type="match status" value="1"/>
</dbReference>
<dbReference type="GO" id="GO:0043531">
    <property type="term" value="F:ADP binding"/>
    <property type="evidence" value="ECO:0007669"/>
    <property type="project" value="InterPro"/>
</dbReference>
<comment type="caution">
    <text evidence="9">The sequence shown here is derived from an EMBL/GenBank/DDBJ whole genome shotgun (WGS) entry which is preliminary data.</text>
</comment>
<dbReference type="GO" id="GO:0051707">
    <property type="term" value="P:response to other organism"/>
    <property type="evidence" value="ECO:0007669"/>
    <property type="project" value="UniProtKB-ARBA"/>
</dbReference>
<dbReference type="AlphaFoldDB" id="A0A6A6N4Y5"/>
<dbReference type="InterPro" id="IPR036388">
    <property type="entry name" value="WH-like_DNA-bd_sf"/>
</dbReference>